<dbReference type="AlphaFoldDB" id="A0A7J5TXC9"/>
<dbReference type="InterPro" id="IPR017941">
    <property type="entry name" value="Rieske_2Fe-2S"/>
</dbReference>
<keyword evidence="4" id="KW-0411">Iron-sulfur</keyword>
<feature type="domain" description="Rieske" evidence="6">
    <location>
        <begin position="38"/>
        <end position="131"/>
    </location>
</feature>
<name>A0A7J5TXC9_9BACT</name>
<dbReference type="PROSITE" id="PS51257">
    <property type="entry name" value="PROKAR_LIPOPROTEIN"/>
    <property type="match status" value="1"/>
</dbReference>
<dbReference type="Proteomes" id="UP000488299">
    <property type="component" value="Unassembled WGS sequence"/>
</dbReference>
<keyword evidence="5" id="KW-0732">Signal</keyword>
<evidence type="ECO:0000256" key="2">
    <source>
        <dbReference type="ARBA" id="ARBA00022723"/>
    </source>
</evidence>
<dbReference type="RefSeq" id="WP_152125383.1">
    <property type="nucleotide sequence ID" value="NZ_WELI01000006.1"/>
</dbReference>
<sequence length="133" mass="14391">MNRFQFLKHLGLSGAALLTALTACQTGEVAPVGPVDFEVDLNDQDSLPLSRVGGFIVRNGVVVARTTANTFVAVTHTCSHEGRQQVTWRNGEFYCTAHGARFNTEGKGMNKEGQGGLTVYSIEQKGNLLRIHS</sequence>
<reference evidence="7 8" key="1">
    <citation type="submission" date="2019-10" db="EMBL/GenBank/DDBJ databases">
        <title>Rudanella paleaurantiibacter sp. nov., isolated from sludge.</title>
        <authorList>
            <person name="Xu S.Q."/>
        </authorList>
    </citation>
    <scope>NUCLEOTIDE SEQUENCE [LARGE SCALE GENOMIC DNA]</scope>
    <source>
        <strain evidence="7 8">HX-22-17</strain>
    </source>
</reference>
<keyword evidence="3" id="KW-0408">Iron</keyword>
<evidence type="ECO:0000313" key="8">
    <source>
        <dbReference type="Proteomes" id="UP000488299"/>
    </source>
</evidence>
<dbReference type="InterPro" id="IPR036922">
    <property type="entry name" value="Rieske_2Fe-2S_sf"/>
</dbReference>
<evidence type="ECO:0000256" key="4">
    <source>
        <dbReference type="ARBA" id="ARBA00023014"/>
    </source>
</evidence>
<evidence type="ECO:0000256" key="3">
    <source>
        <dbReference type="ARBA" id="ARBA00023004"/>
    </source>
</evidence>
<protein>
    <submittedName>
        <fullName evidence="7">Rieske 2Fe-2S domain-containing protein</fullName>
    </submittedName>
</protein>
<feature type="signal peptide" evidence="5">
    <location>
        <begin position="1"/>
        <end position="25"/>
    </location>
</feature>
<keyword evidence="8" id="KW-1185">Reference proteome</keyword>
<dbReference type="GO" id="GO:0046872">
    <property type="term" value="F:metal ion binding"/>
    <property type="evidence" value="ECO:0007669"/>
    <property type="project" value="UniProtKB-KW"/>
</dbReference>
<dbReference type="SUPFAM" id="SSF50022">
    <property type="entry name" value="ISP domain"/>
    <property type="match status" value="1"/>
</dbReference>
<evidence type="ECO:0000259" key="6">
    <source>
        <dbReference type="PROSITE" id="PS51296"/>
    </source>
</evidence>
<dbReference type="PROSITE" id="PS51296">
    <property type="entry name" value="RIESKE"/>
    <property type="match status" value="1"/>
</dbReference>
<accession>A0A7J5TXC9</accession>
<dbReference type="GO" id="GO:0051537">
    <property type="term" value="F:2 iron, 2 sulfur cluster binding"/>
    <property type="evidence" value="ECO:0007669"/>
    <property type="project" value="UniProtKB-KW"/>
</dbReference>
<gene>
    <name evidence="7" type="ORF">F5984_16875</name>
</gene>
<dbReference type="EMBL" id="WELI01000006">
    <property type="protein sequence ID" value="KAB7729304.1"/>
    <property type="molecule type" value="Genomic_DNA"/>
</dbReference>
<keyword evidence="2" id="KW-0479">Metal-binding</keyword>
<feature type="chain" id="PRO_5029501494" evidence="5">
    <location>
        <begin position="26"/>
        <end position="133"/>
    </location>
</feature>
<evidence type="ECO:0000313" key="7">
    <source>
        <dbReference type="EMBL" id="KAB7729304.1"/>
    </source>
</evidence>
<proteinExistence type="predicted"/>
<comment type="caution">
    <text evidence="7">The sequence shown here is derived from an EMBL/GenBank/DDBJ whole genome shotgun (WGS) entry which is preliminary data.</text>
</comment>
<dbReference type="Pfam" id="PF00355">
    <property type="entry name" value="Rieske"/>
    <property type="match status" value="1"/>
</dbReference>
<evidence type="ECO:0000256" key="5">
    <source>
        <dbReference type="SAM" id="SignalP"/>
    </source>
</evidence>
<organism evidence="7 8">
    <name type="scientific">Rudanella paleaurantiibacter</name>
    <dbReference type="NCBI Taxonomy" id="2614655"/>
    <lineage>
        <taxon>Bacteria</taxon>
        <taxon>Pseudomonadati</taxon>
        <taxon>Bacteroidota</taxon>
        <taxon>Cytophagia</taxon>
        <taxon>Cytophagales</taxon>
        <taxon>Cytophagaceae</taxon>
        <taxon>Rudanella</taxon>
    </lineage>
</organism>
<keyword evidence="1" id="KW-0001">2Fe-2S</keyword>
<evidence type="ECO:0000256" key="1">
    <source>
        <dbReference type="ARBA" id="ARBA00022714"/>
    </source>
</evidence>
<dbReference type="Gene3D" id="2.102.10.10">
    <property type="entry name" value="Rieske [2Fe-2S] iron-sulphur domain"/>
    <property type="match status" value="1"/>
</dbReference>